<keyword evidence="7" id="KW-0479">Metal-binding</keyword>
<keyword evidence="1 7" id="KW-0028">Amino-acid biosynthesis</keyword>
<protein>
    <recommendedName>
        <fullName evidence="7">Shikimate kinase</fullName>
        <shortName evidence="7">SK</shortName>
        <ecNumber evidence="7">2.7.1.71</ecNumber>
    </recommendedName>
</protein>
<dbReference type="GO" id="GO:0008652">
    <property type="term" value="P:amino acid biosynthetic process"/>
    <property type="evidence" value="ECO:0007669"/>
    <property type="project" value="UniProtKB-KW"/>
</dbReference>
<name>A0A239WNU2_9ACTN</name>
<comment type="subunit">
    <text evidence="7">Monomer.</text>
</comment>
<dbReference type="AlphaFoldDB" id="A0A239WNU2"/>
<feature type="binding site" evidence="7">
    <location>
        <position position="17"/>
    </location>
    <ligand>
        <name>Mg(2+)</name>
        <dbReference type="ChEBI" id="CHEBI:18420"/>
    </ligand>
</feature>
<feature type="binding site" evidence="7">
    <location>
        <position position="155"/>
    </location>
    <ligand>
        <name>substrate</name>
    </ligand>
</feature>
<feature type="binding site" evidence="7">
    <location>
        <position position="99"/>
    </location>
    <ligand>
        <name>substrate</name>
    </ligand>
</feature>
<dbReference type="RefSeq" id="WP_021103336.1">
    <property type="nucleotide sequence ID" value="NZ_LT906441.1"/>
</dbReference>
<dbReference type="Gene3D" id="3.40.50.300">
    <property type="entry name" value="P-loop containing nucleotide triphosphate hydrolases"/>
    <property type="match status" value="1"/>
</dbReference>
<dbReference type="PANTHER" id="PTHR21087:SF16">
    <property type="entry name" value="SHIKIMATE KINASE 1, CHLOROPLASTIC"/>
    <property type="match status" value="1"/>
</dbReference>
<comment type="function">
    <text evidence="7">Catalyzes the specific phosphorylation of the 3-hydroxyl group of shikimic acid using ATP as a cosubstrate.</text>
</comment>
<gene>
    <name evidence="7 8" type="primary">aroK</name>
    <name evidence="8" type="ORF">SAMEA4412665_01327</name>
</gene>
<reference evidence="8 9" key="1">
    <citation type="submission" date="2017-06" db="EMBL/GenBank/DDBJ databases">
        <authorList>
            <consortium name="Pathogen Informatics"/>
        </authorList>
    </citation>
    <scope>NUCLEOTIDE SEQUENCE [LARGE SCALE GENOMIC DNA]</scope>
    <source>
        <strain evidence="8 9">NCTC11865</strain>
    </source>
</reference>
<evidence type="ECO:0000256" key="5">
    <source>
        <dbReference type="ARBA" id="ARBA00022840"/>
    </source>
</evidence>
<comment type="catalytic activity">
    <reaction evidence="7">
        <text>shikimate + ATP = 3-phosphoshikimate + ADP + H(+)</text>
        <dbReference type="Rhea" id="RHEA:13121"/>
        <dbReference type="ChEBI" id="CHEBI:15378"/>
        <dbReference type="ChEBI" id="CHEBI:30616"/>
        <dbReference type="ChEBI" id="CHEBI:36208"/>
        <dbReference type="ChEBI" id="CHEBI:145989"/>
        <dbReference type="ChEBI" id="CHEBI:456216"/>
        <dbReference type="EC" id="2.7.1.71"/>
    </reaction>
</comment>
<dbReference type="InterPro" id="IPR000623">
    <property type="entry name" value="Shikimate_kinase/TSH1"/>
</dbReference>
<dbReference type="GO" id="GO:0004765">
    <property type="term" value="F:shikimate kinase activity"/>
    <property type="evidence" value="ECO:0007669"/>
    <property type="project" value="UniProtKB-UniRule"/>
</dbReference>
<evidence type="ECO:0000313" key="9">
    <source>
        <dbReference type="Proteomes" id="UP000215332"/>
    </source>
</evidence>
<dbReference type="SUPFAM" id="SSF52540">
    <property type="entry name" value="P-loop containing nucleoside triphosphate hydrolases"/>
    <property type="match status" value="1"/>
</dbReference>
<dbReference type="InterPro" id="IPR031322">
    <property type="entry name" value="Shikimate/glucono_kinase"/>
</dbReference>
<evidence type="ECO:0000256" key="2">
    <source>
        <dbReference type="ARBA" id="ARBA00022679"/>
    </source>
</evidence>
<feature type="binding site" evidence="7">
    <location>
        <position position="137"/>
    </location>
    <ligand>
        <name>ATP</name>
        <dbReference type="ChEBI" id="CHEBI:30616"/>
    </ligand>
</feature>
<keyword evidence="7" id="KW-0460">Magnesium</keyword>
<dbReference type="EMBL" id="LT906441">
    <property type="protein sequence ID" value="SNV36171.1"/>
    <property type="molecule type" value="Genomic_DNA"/>
</dbReference>
<evidence type="ECO:0000256" key="1">
    <source>
        <dbReference type="ARBA" id="ARBA00022605"/>
    </source>
</evidence>
<dbReference type="CDD" id="cd00464">
    <property type="entry name" value="SK"/>
    <property type="match status" value="1"/>
</dbReference>
<keyword evidence="7" id="KW-0963">Cytoplasm</keyword>
<organism evidence="8 9">
    <name type="scientific">Cutibacterium granulosum</name>
    <dbReference type="NCBI Taxonomy" id="33011"/>
    <lineage>
        <taxon>Bacteria</taxon>
        <taxon>Bacillati</taxon>
        <taxon>Actinomycetota</taxon>
        <taxon>Actinomycetes</taxon>
        <taxon>Propionibacteriales</taxon>
        <taxon>Propionibacteriaceae</taxon>
        <taxon>Cutibacterium</taxon>
    </lineage>
</organism>
<evidence type="ECO:0000256" key="3">
    <source>
        <dbReference type="ARBA" id="ARBA00022741"/>
    </source>
</evidence>
<dbReference type="EC" id="2.7.1.71" evidence="7"/>
<dbReference type="HAMAP" id="MF_00109">
    <property type="entry name" value="Shikimate_kinase"/>
    <property type="match status" value="1"/>
</dbReference>
<sequence length="187" mass="20037">MMRRVIALIGAPGAGKTTTGQSLAARLGCEFVDVDQLIESREGRTIPEIFLQQGEEFFRSREQEMTLTALGDGDGPHSDDMSARSACNSDATRIVALGGGGPLNAAIAARLEQVYTVWLSVSARTASSRVGLNDTTRPLLLGNVHSQLVRMMAQRRPAYQRPADLVVAADELSVDEVVDVIVQALEG</sequence>
<dbReference type="Pfam" id="PF01202">
    <property type="entry name" value="SKI"/>
    <property type="match status" value="2"/>
</dbReference>
<keyword evidence="5 7" id="KW-0067">ATP-binding</keyword>
<evidence type="ECO:0000256" key="6">
    <source>
        <dbReference type="ARBA" id="ARBA00023141"/>
    </source>
</evidence>
<evidence type="ECO:0000256" key="4">
    <source>
        <dbReference type="ARBA" id="ARBA00022777"/>
    </source>
</evidence>
<dbReference type="PANTHER" id="PTHR21087">
    <property type="entry name" value="SHIKIMATE KINASE"/>
    <property type="match status" value="1"/>
</dbReference>
<dbReference type="PRINTS" id="PR01100">
    <property type="entry name" value="SHIKIMTKNASE"/>
</dbReference>
<dbReference type="GO" id="GO:0005524">
    <property type="term" value="F:ATP binding"/>
    <property type="evidence" value="ECO:0007669"/>
    <property type="project" value="UniProtKB-UniRule"/>
</dbReference>
<dbReference type="UniPathway" id="UPA00053">
    <property type="reaction ID" value="UER00088"/>
</dbReference>
<accession>A0A239WNU2</accession>
<dbReference type="eggNOG" id="COG0703">
    <property type="taxonomic scope" value="Bacteria"/>
</dbReference>
<feature type="binding site" evidence="7">
    <location>
        <position position="59"/>
    </location>
    <ligand>
        <name>substrate</name>
    </ligand>
</feature>
<dbReference type="GO" id="GO:0005829">
    <property type="term" value="C:cytosol"/>
    <property type="evidence" value="ECO:0007669"/>
    <property type="project" value="TreeGrafter"/>
</dbReference>
<comment type="subcellular location">
    <subcellularLocation>
        <location evidence="7">Cytoplasm</location>
    </subcellularLocation>
</comment>
<feature type="binding site" evidence="7">
    <location>
        <begin position="13"/>
        <end position="18"/>
    </location>
    <ligand>
        <name>ATP</name>
        <dbReference type="ChEBI" id="CHEBI:30616"/>
    </ligand>
</feature>
<keyword evidence="6 7" id="KW-0057">Aromatic amino acid biosynthesis</keyword>
<keyword evidence="3 7" id="KW-0547">Nucleotide-binding</keyword>
<comment type="pathway">
    <text evidence="7">Metabolic intermediate biosynthesis; chorismate biosynthesis; chorismate from D-erythrose 4-phosphate and phosphoenolpyruvate: step 5/7.</text>
</comment>
<comment type="cofactor">
    <cofactor evidence="7">
        <name>Mg(2+)</name>
        <dbReference type="ChEBI" id="CHEBI:18420"/>
    </cofactor>
    <text evidence="7">Binds 1 Mg(2+) ion per subunit.</text>
</comment>
<comment type="similarity">
    <text evidence="7">Belongs to the shikimate kinase family.</text>
</comment>
<dbReference type="KEGG" id="cgrn:4412665_01327"/>
<evidence type="ECO:0000313" key="8">
    <source>
        <dbReference type="EMBL" id="SNV36171.1"/>
    </source>
</evidence>
<dbReference type="GO" id="GO:0009423">
    <property type="term" value="P:chorismate biosynthetic process"/>
    <property type="evidence" value="ECO:0007669"/>
    <property type="project" value="UniProtKB-UniRule"/>
</dbReference>
<dbReference type="GO" id="GO:0009073">
    <property type="term" value="P:aromatic amino acid family biosynthetic process"/>
    <property type="evidence" value="ECO:0007669"/>
    <property type="project" value="UniProtKB-KW"/>
</dbReference>
<keyword evidence="2 7" id="KW-0808">Transferase</keyword>
<dbReference type="InterPro" id="IPR027417">
    <property type="entry name" value="P-loop_NTPase"/>
</dbReference>
<keyword evidence="4 7" id="KW-0418">Kinase</keyword>
<proteinExistence type="inferred from homology"/>
<comment type="caution">
    <text evidence="7">Lacks conserved residue(s) required for the propagation of feature annotation.</text>
</comment>
<dbReference type="Proteomes" id="UP000215332">
    <property type="component" value="Chromosome 1"/>
</dbReference>
<evidence type="ECO:0000256" key="7">
    <source>
        <dbReference type="HAMAP-Rule" id="MF_00109"/>
    </source>
</evidence>
<feature type="binding site" evidence="7">
    <location>
        <position position="35"/>
    </location>
    <ligand>
        <name>substrate</name>
    </ligand>
</feature>
<dbReference type="GO" id="GO:0000287">
    <property type="term" value="F:magnesium ion binding"/>
    <property type="evidence" value="ECO:0007669"/>
    <property type="project" value="UniProtKB-UniRule"/>
</dbReference>